<accession>A0ACC2KIS5</accession>
<evidence type="ECO:0000313" key="1">
    <source>
        <dbReference type="EMBL" id="KAJ8620917.1"/>
    </source>
</evidence>
<protein>
    <submittedName>
        <fullName evidence="1">Uncharacterized protein</fullName>
    </submittedName>
</protein>
<keyword evidence="2" id="KW-1185">Reference proteome</keyword>
<name>A0ACC2KIS5_PERAE</name>
<comment type="caution">
    <text evidence="1">The sequence shown here is derived from an EMBL/GenBank/DDBJ whole genome shotgun (WGS) entry which is preliminary data.</text>
</comment>
<dbReference type="EMBL" id="CM056817">
    <property type="protein sequence ID" value="KAJ8620917.1"/>
    <property type="molecule type" value="Genomic_DNA"/>
</dbReference>
<organism evidence="1 2">
    <name type="scientific">Persea americana</name>
    <name type="common">Avocado</name>
    <dbReference type="NCBI Taxonomy" id="3435"/>
    <lineage>
        <taxon>Eukaryota</taxon>
        <taxon>Viridiplantae</taxon>
        <taxon>Streptophyta</taxon>
        <taxon>Embryophyta</taxon>
        <taxon>Tracheophyta</taxon>
        <taxon>Spermatophyta</taxon>
        <taxon>Magnoliopsida</taxon>
        <taxon>Magnoliidae</taxon>
        <taxon>Laurales</taxon>
        <taxon>Lauraceae</taxon>
        <taxon>Persea</taxon>
    </lineage>
</organism>
<reference evidence="1 2" key="1">
    <citation type="journal article" date="2022" name="Hortic Res">
        <title>A haplotype resolved chromosomal level avocado genome allows analysis of novel avocado genes.</title>
        <authorList>
            <person name="Nath O."/>
            <person name="Fletcher S.J."/>
            <person name="Hayward A."/>
            <person name="Shaw L.M."/>
            <person name="Masouleh A.K."/>
            <person name="Furtado A."/>
            <person name="Henry R.J."/>
            <person name="Mitter N."/>
        </authorList>
    </citation>
    <scope>NUCLEOTIDE SEQUENCE [LARGE SCALE GENOMIC DNA]</scope>
    <source>
        <strain evidence="2">cv. Hass</strain>
    </source>
</reference>
<sequence length="607" mass="68404">MWRSSNALIGFINFMTFLLSIPILGGGIWLSTQANQTDCLRFLQWPLIIIGASIMVISLMGFAGSCYRISWLLWLYLFAMFFIIVALLSFIIFAFGVTSKGEGRPLVNQANYRDYYLSDYSGWLKDRVSDQGYWAKISSCLRDAKACRKMGVYVGGVPESANMFYHRHLSPIQSGCCKPPTVCGYTYVNETVWSPGTGIATNSDCTLWSNDQAQLCYSCDSCKAGVLASIKKSWRKVSVINIIVLIILVIFYVIGCAAFRNAKRIDNNEPYDWSLFIPATALSPYPMALQSLFTGLFYCILFFHPSTTFYCLRRLRPHPPSRREKAPSPPPPPPTSASSHAEEHTSSFMKKLSSKHKKKDKSHDKPHHTIPPYKSPPNDSPSFKPTNPVPPHPNNNHHLVSELRNGEPALHVIQTIFQTGWTNKVKNPTIEKVLKIHHSAEILKAFEDYRETVKSTAAKTSFSKREERWVADGNELLRFHSTATACELGYRQNSSICERTQHCSVCNIIRYEFPSGVDKLALCESSWRANEMIVKEDGWSPSLPRGLVVRRAMFVCRVIAGRVAYRERKGLVKGEEGGFDSIMGGQKELVVLDPKSLLPCFIVMYNV</sequence>
<dbReference type="Proteomes" id="UP001234297">
    <property type="component" value="Chromosome 9"/>
</dbReference>
<gene>
    <name evidence="1" type="ORF">MRB53_029446</name>
</gene>
<evidence type="ECO:0000313" key="2">
    <source>
        <dbReference type="Proteomes" id="UP001234297"/>
    </source>
</evidence>
<proteinExistence type="predicted"/>